<dbReference type="Gene3D" id="3.40.50.1110">
    <property type="entry name" value="SGNH hydrolase"/>
    <property type="match status" value="1"/>
</dbReference>
<dbReference type="Pfam" id="PF03629">
    <property type="entry name" value="SASA"/>
    <property type="match status" value="1"/>
</dbReference>
<gene>
    <name evidence="3" type="ordered locus">RPE_2367</name>
</gene>
<dbReference type="STRING" id="316055.RPE_2367"/>
<dbReference type="OrthoDB" id="8449502at2"/>
<evidence type="ECO:0000256" key="1">
    <source>
        <dbReference type="ARBA" id="ARBA00022801"/>
    </source>
</evidence>
<dbReference type="InterPro" id="IPR036514">
    <property type="entry name" value="SGNH_hydro_sf"/>
</dbReference>
<name>Q07P27_RHOP5</name>
<proteinExistence type="predicted"/>
<sequence length="399" mass="43067">MSRSSFSFVTAVLILCFAPPFPGLEAQVLPERDGCAPTTSAKARDGNCVRCQTGPISTRDGFNRLVETVRSRQSIFADIDRRIDSASRDPEVAALLKGRALARALYGSDADFIAGGNASRCLPSDDETLRSRAVAFPCEQIPRQNLAVLLTAGQSNISNTGAPDGGAKTLYQPHNVFYNFDPFDGKCYIAQNPALGTGGDGENVAVRLGDELIDRKIYQNVLIAPIAISGTYLEEWRARGGKYFEVVLSALAGLREHGLEPTGILWHQGEFNALAFTANTAEDATQLTVTTPMREAARLSYIRNYLEIIAGLRAADANAPIFVATATRCGGAQDEIIRSAQMSIPNPTLGIYAGPDTDLIGPSMRSDGCHMTHAGTDQHARMWADRLSELRAAQTRQSR</sequence>
<dbReference type="SUPFAM" id="SSF52266">
    <property type="entry name" value="SGNH hydrolase"/>
    <property type="match status" value="1"/>
</dbReference>
<keyword evidence="1" id="KW-0378">Hydrolase</keyword>
<dbReference type="AlphaFoldDB" id="Q07P27"/>
<dbReference type="GO" id="GO:0016788">
    <property type="term" value="F:hydrolase activity, acting on ester bonds"/>
    <property type="evidence" value="ECO:0007669"/>
    <property type="project" value="UniProtKB-ARBA"/>
</dbReference>
<dbReference type="eggNOG" id="COG2755">
    <property type="taxonomic scope" value="Bacteria"/>
</dbReference>
<dbReference type="InterPro" id="IPR005181">
    <property type="entry name" value="SASA"/>
</dbReference>
<reference evidence="3" key="1">
    <citation type="submission" date="2006-09" db="EMBL/GenBank/DDBJ databases">
        <title>Complete sequence of Rhodopseudomonas palustris BisA53.</title>
        <authorList>
            <consortium name="US DOE Joint Genome Institute"/>
            <person name="Copeland A."/>
            <person name="Lucas S."/>
            <person name="Lapidus A."/>
            <person name="Barry K."/>
            <person name="Detter J.C."/>
            <person name="Glavina del Rio T."/>
            <person name="Hammon N."/>
            <person name="Israni S."/>
            <person name="Dalin E."/>
            <person name="Tice H."/>
            <person name="Pitluck S."/>
            <person name="Chain P."/>
            <person name="Malfatti S."/>
            <person name="Shin M."/>
            <person name="Vergez L."/>
            <person name="Schmutz J."/>
            <person name="Larimer F."/>
            <person name="Land M."/>
            <person name="Hauser L."/>
            <person name="Pelletier D.A."/>
            <person name="Kyrpides N."/>
            <person name="Kim E."/>
            <person name="Harwood C.S."/>
            <person name="Oda Y."/>
            <person name="Richardson P."/>
        </authorList>
    </citation>
    <scope>NUCLEOTIDE SEQUENCE [LARGE SCALE GENOMIC DNA]</scope>
    <source>
        <strain evidence="3">BisA53</strain>
    </source>
</reference>
<dbReference type="EMBL" id="CP000463">
    <property type="protein sequence ID" value="ABJ06307.1"/>
    <property type="molecule type" value="Genomic_DNA"/>
</dbReference>
<protein>
    <recommendedName>
        <fullName evidence="2">Sialate O-acetylesterase domain-containing protein</fullName>
    </recommendedName>
</protein>
<evidence type="ECO:0000259" key="2">
    <source>
        <dbReference type="Pfam" id="PF03629"/>
    </source>
</evidence>
<feature type="domain" description="Sialate O-acetylesterase" evidence="2">
    <location>
        <begin position="147"/>
        <end position="386"/>
    </location>
</feature>
<evidence type="ECO:0000313" key="3">
    <source>
        <dbReference type="EMBL" id="ABJ06307.1"/>
    </source>
</evidence>
<organism evidence="3">
    <name type="scientific">Rhodopseudomonas palustris (strain BisA53)</name>
    <dbReference type="NCBI Taxonomy" id="316055"/>
    <lineage>
        <taxon>Bacteria</taxon>
        <taxon>Pseudomonadati</taxon>
        <taxon>Pseudomonadota</taxon>
        <taxon>Alphaproteobacteria</taxon>
        <taxon>Hyphomicrobiales</taxon>
        <taxon>Nitrobacteraceae</taxon>
        <taxon>Rhodopseudomonas</taxon>
    </lineage>
</organism>
<dbReference type="HOGENOM" id="CLU_690540_0_0_5"/>
<accession>Q07P27</accession>
<dbReference type="KEGG" id="rpe:RPE_2367"/>